<keyword evidence="2" id="KW-0472">Membrane</keyword>
<comment type="similarity">
    <text evidence="1">Belongs to the NUT family.</text>
</comment>
<evidence type="ECO:0000313" key="5">
    <source>
        <dbReference type="Proteomes" id="UP001166674"/>
    </source>
</evidence>
<name>A0AA41T1N7_SCICA</name>
<dbReference type="Pfam" id="PF12881">
    <property type="entry name" value="NUT"/>
    <property type="match status" value="2"/>
</dbReference>
<proteinExistence type="inferred from homology"/>
<evidence type="ECO:0000313" key="4">
    <source>
        <dbReference type="EMBL" id="MBZ3880367.1"/>
    </source>
</evidence>
<evidence type="ECO:0000256" key="1">
    <source>
        <dbReference type="ARBA" id="ARBA00010586"/>
    </source>
</evidence>
<accession>A0AA41T1N7</accession>
<sequence>MTLEEGLQRGLQECQHINNFDQMIFYEMAQKFVEFDAAEMEDPIDGKIQSQSPVILQVLQSLMLCNSESSCRQEPTITVEEGLQKGLQEWQRTSNFDRMIFYETTEKFVEFEAAEELEDPRMQLSRVFQSRPPPLPRRLDHPRPPVPNAVQQKTSLNARPAPSLAAKFKVPQTKVSETKVSQMKACETKTCETKACIIKVPKTKAPEEIPPEAIQEYEDIMDHLVGPPNFAMCKPSSSFMGQLAANLGEEELEQQPIDDDLYPDPSLLSYVDEDFVKKVETMIQPHFLNELLPSKPDINILALMKELEQEKELASGQVDRGRRVSQKTSYDRTMQDIIYKLVPGLQEVSTPWLPTTRAWSGSLGFRAGSHQLSTYSVCVTSETKAVDSAHKATAEEKQEEDDDYHWSNKQVSICLECNSSKVWDQKRKWIHCSAQATALYLKKFIAKKLNLSSFNEVTADSQAEQQGVISQLLEILLMCFSLFYFALFSHNFRNFNQKQKFFLVSPTLPGSPQEMQQRLWTAGTCSECRLETRPAP</sequence>
<reference evidence="4" key="1">
    <citation type="submission" date="2020-03" db="EMBL/GenBank/DDBJ databases">
        <title>Studies in the Genomics of Life Span.</title>
        <authorList>
            <person name="Glass D."/>
        </authorList>
    </citation>
    <scope>NUCLEOTIDE SEQUENCE</scope>
    <source>
        <strain evidence="4">SUZIE</strain>
        <tissue evidence="4">Muscle</tissue>
    </source>
</reference>
<gene>
    <name evidence="4" type="ORF">SUZIE_157585</name>
</gene>
<comment type="caution">
    <text evidence="4">The sequence shown here is derived from an EMBL/GenBank/DDBJ whole genome shotgun (WGS) entry which is preliminary data.</text>
</comment>
<dbReference type="InterPro" id="IPR024309">
    <property type="entry name" value="NUT_N"/>
</dbReference>
<dbReference type="AlphaFoldDB" id="A0AA41T1N7"/>
<feature type="domain" description="Nuclear Testis protein N-terminal" evidence="3">
    <location>
        <begin position="71"/>
        <end position="322"/>
    </location>
</feature>
<keyword evidence="2" id="KW-1133">Transmembrane helix</keyword>
<dbReference type="Proteomes" id="UP001166674">
    <property type="component" value="Unassembled WGS sequence"/>
</dbReference>
<dbReference type="InterPro" id="IPR024310">
    <property type="entry name" value="NUT"/>
</dbReference>
<dbReference type="PANTHER" id="PTHR22879">
    <property type="entry name" value="NUT FAMILY MEMBER 1"/>
    <property type="match status" value="1"/>
</dbReference>
<protein>
    <submittedName>
        <fullName evidence="4">NUT family member 2D</fullName>
    </submittedName>
</protein>
<evidence type="ECO:0000259" key="3">
    <source>
        <dbReference type="Pfam" id="PF12881"/>
    </source>
</evidence>
<feature type="transmembrane region" description="Helical" evidence="2">
    <location>
        <begin position="468"/>
        <end position="488"/>
    </location>
</feature>
<feature type="domain" description="Nuclear Testis protein N-terminal" evidence="3">
    <location>
        <begin position="1"/>
        <end position="39"/>
    </location>
</feature>
<evidence type="ECO:0000256" key="2">
    <source>
        <dbReference type="SAM" id="Phobius"/>
    </source>
</evidence>
<dbReference type="PANTHER" id="PTHR22879:SF14">
    <property type="entry name" value="NUT FAMILY MEMBER 2A-RELATED"/>
    <property type="match status" value="1"/>
</dbReference>
<organism evidence="4 5">
    <name type="scientific">Sciurus carolinensis</name>
    <name type="common">Eastern gray squirrel</name>
    <dbReference type="NCBI Taxonomy" id="30640"/>
    <lineage>
        <taxon>Eukaryota</taxon>
        <taxon>Metazoa</taxon>
        <taxon>Chordata</taxon>
        <taxon>Craniata</taxon>
        <taxon>Vertebrata</taxon>
        <taxon>Euteleostomi</taxon>
        <taxon>Mammalia</taxon>
        <taxon>Eutheria</taxon>
        <taxon>Euarchontoglires</taxon>
        <taxon>Glires</taxon>
        <taxon>Rodentia</taxon>
        <taxon>Sciuromorpha</taxon>
        <taxon>Sciuridae</taxon>
        <taxon>Sciurinae</taxon>
        <taxon>Sciurini</taxon>
        <taxon>Sciurus</taxon>
    </lineage>
</organism>
<keyword evidence="5" id="KW-1185">Reference proteome</keyword>
<keyword evidence="2" id="KW-0812">Transmembrane</keyword>
<dbReference type="Gene3D" id="3.10.20.90">
    <property type="entry name" value="Phosphatidylinositol 3-kinase Catalytic Subunit, Chain A, domain 1"/>
    <property type="match status" value="1"/>
</dbReference>
<dbReference type="EMBL" id="JAATJV010372014">
    <property type="protein sequence ID" value="MBZ3880367.1"/>
    <property type="molecule type" value="Genomic_DNA"/>
</dbReference>